<dbReference type="OrthoDB" id="792834at2759"/>
<protein>
    <submittedName>
        <fullName evidence="1">Uncharacterized protein</fullName>
    </submittedName>
</protein>
<keyword evidence="2" id="KW-1185">Reference proteome</keyword>
<reference evidence="1" key="1">
    <citation type="journal article" date="2022" name="Front. Genet.">
        <title>Chromosome-Scale Assembly of the Dendrobium nobile Genome Provides Insights Into the Molecular Mechanism of the Biosynthesis of the Medicinal Active Ingredient of Dendrobium.</title>
        <authorList>
            <person name="Xu Q."/>
            <person name="Niu S.-C."/>
            <person name="Li K.-L."/>
            <person name="Zheng P.-J."/>
            <person name="Zhang X.-J."/>
            <person name="Jia Y."/>
            <person name="Liu Y."/>
            <person name="Niu Y.-X."/>
            <person name="Yu L.-H."/>
            <person name="Chen D.-F."/>
            <person name="Zhang G.-Q."/>
        </authorList>
    </citation>
    <scope>NUCLEOTIDE SEQUENCE</scope>
    <source>
        <tissue evidence="1">Leaf</tissue>
    </source>
</reference>
<gene>
    <name evidence="1" type="ORF">KFK09_018803</name>
</gene>
<dbReference type="AlphaFoldDB" id="A0A8T3AWA6"/>
<organism evidence="1 2">
    <name type="scientific">Dendrobium nobile</name>
    <name type="common">Orchid</name>
    <dbReference type="NCBI Taxonomy" id="94219"/>
    <lineage>
        <taxon>Eukaryota</taxon>
        <taxon>Viridiplantae</taxon>
        <taxon>Streptophyta</taxon>
        <taxon>Embryophyta</taxon>
        <taxon>Tracheophyta</taxon>
        <taxon>Spermatophyta</taxon>
        <taxon>Magnoliopsida</taxon>
        <taxon>Liliopsida</taxon>
        <taxon>Asparagales</taxon>
        <taxon>Orchidaceae</taxon>
        <taxon>Epidendroideae</taxon>
        <taxon>Malaxideae</taxon>
        <taxon>Dendrobiinae</taxon>
        <taxon>Dendrobium</taxon>
    </lineage>
</organism>
<name>A0A8T3AWA6_DENNO</name>
<comment type="caution">
    <text evidence="1">The sequence shown here is derived from an EMBL/GenBank/DDBJ whole genome shotgun (WGS) entry which is preliminary data.</text>
</comment>
<evidence type="ECO:0000313" key="2">
    <source>
        <dbReference type="Proteomes" id="UP000829196"/>
    </source>
</evidence>
<proteinExistence type="predicted"/>
<dbReference type="Proteomes" id="UP000829196">
    <property type="component" value="Unassembled WGS sequence"/>
</dbReference>
<dbReference type="EMBL" id="JAGYWB010000013">
    <property type="protein sequence ID" value="KAI0500589.1"/>
    <property type="molecule type" value="Genomic_DNA"/>
</dbReference>
<evidence type="ECO:0000313" key="1">
    <source>
        <dbReference type="EMBL" id="KAI0500589.1"/>
    </source>
</evidence>
<sequence>MDAFSSFCEHCKAVGHSRKDYSSLHPRVVQGNENVVGDVIDAHMIPSGNGGVDMHEMEAQLVFDEALSNHLTTENSLALPLTEKVDSFIVDLDAFVLDLETFPIVLHLSKAIVNEENDQCLVNKVLLNVSRNETNVTSLLLTYDHARASLPLQPNGELFIEVPVSLMSNEQLKVHLKDNVKGSVLDQNDWFGGFCLLVW</sequence>
<accession>A0A8T3AWA6</accession>